<reference evidence="12" key="1">
    <citation type="submission" date="2017-01" db="EMBL/GenBank/DDBJ databases">
        <title>Comparative genomics of anhydrobiosis in the tardigrade Hypsibius dujardini.</title>
        <authorList>
            <person name="Yoshida Y."/>
            <person name="Koutsovoulos G."/>
            <person name="Laetsch D."/>
            <person name="Stevens L."/>
            <person name="Kumar S."/>
            <person name="Horikawa D."/>
            <person name="Ishino K."/>
            <person name="Komine S."/>
            <person name="Tomita M."/>
            <person name="Blaxter M."/>
            <person name="Arakawa K."/>
        </authorList>
    </citation>
    <scope>NUCLEOTIDE SEQUENCE [LARGE SCALE GENOMIC DNA]</scope>
    <source>
        <strain evidence="12">Z151</strain>
    </source>
</reference>
<feature type="transmembrane region" description="Helical" evidence="8">
    <location>
        <begin position="348"/>
        <end position="372"/>
    </location>
</feature>
<dbReference type="GO" id="GO:0005789">
    <property type="term" value="C:endoplasmic reticulum membrane"/>
    <property type="evidence" value="ECO:0007669"/>
    <property type="project" value="UniProtKB-SubCell"/>
</dbReference>
<protein>
    <recommendedName>
        <fullName evidence="8">Lipase maturation factor</fullName>
    </recommendedName>
</protein>
<comment type="caution">
    <text evidence="11">The sequence shown here is derived from an EMBL/GenBank/DDBJ whole genome shotgun (WGS) entry which is preliminary data.</text>
</comment>
<dbReference type="InterPro" id="IPR057433">
    <property type="entry name" value="LMF1/2_C"/>
</dbReference>
<evidence type="ECO:0000259" key="10">
    <source>
        <dbReference type="Pfam" id="PF25179"/>
    </source>
</evidence>
<feature type="domain" description="Lipase maturation factor 1/2 C-terminal" evidence="10">
    <location>
        <begin position="444"/>
        <end position="581"/>
    </location>
</feature>
<evidence type="ECO:0000256" key="5">
    <source>
        <dbReference type="ARBA" id="ARBA00022989"/>
    </source>
</evidence>
<feature type="transmembrane region" description="Helical" evidence="8">
    <location>
        <begin position="109"/>
        <end position="130"/>
    </location>
</feature>
<feature type="transmembrane region" description="Helical" evidence="8">
    <location>
        <begin position="12"/>
        <end position="30"/>
    </location>
</feature>
<accession>A0A1W0WVM7</accession>
<evidence type="ECO:0000256" key="7">
    <source>
        <dbReference type="ARBA" id="ARBA00023180"/>
    </source>
</evidence>
<dbReference type="EMBL" id="MTYJ01000041">
    <property type="protein sequence ID" value="OQV19269.1"/>
    <property type="molecule type" value="Genomic_DNA"/>
</dbReference>
<name>A0A1W0WVM7_HYPEX</name>
<evidence type="ECO:0000256" key="8">
    <source>
        <dbReference type="RuleBase" id="RU361229"/>
    </source>
</evidence>
<dbReference type="InterPro" id="IPR009613">
    <property type="entry name" value="LMF"/>
</dbReference>
<dbReference type="PANTHER" id="PTHR14463">
    <property type="entry name" value="LIPASE MATURATION FACTOR"/>
    <property type="match status" value="1"/>
</dbReference>
<evidence type="ECO:0000313" key="12">
    <source>
        <dbReference type="Proteomes" id="UP000192578"/>
    </source>
</evidence>
<comment type="function">
    <text evidence="8">Involved in the maturation of specific proteins in the endoplasmic reticulum.</text>
</comment>
<dbReference type="Proteomes" id="UP000192578">
    <property type="component" value="Unassembled WGS sequence"/>
</dbReference>
<organism evidence="11 12">
    <name type="scientific">Hypsibius exemplaris</name>
    <name type="common">Freshwater tardigrade</name>
    <dbReference type="NCBI Taxonomy" id="2072580"/>
    <lineage>
        <taxon>Eukaryota</taxon>
        <taxon>Metazoa</taxon>
        <taxon>Ecdysozoa</taxon>
        <taxon>Tardigrada</taxon>
        <taxon>Eutardigrada</taxon>
        <taxon>Parachela</taxon>
        <taxon>Hypsibioidea</taxon>
        <taxon>Hypsibiidae</taxon>
        <taxon>Hypsibius</taxon>
    </lineage>
</organism>
<comment type="subcellular location">
    <subcellularLocation>
        <location evidence="1 8">Endoplasmic reticulum membrane</location>
        <topology evidence="1 8">Multi-pass membrane protein</topology>
    </subcellularLocation>
</comment>
<dbReference type="Pfam" id="PF25179">
    <property type="entry name" value="LMF1_C"/>
    <property type="match status" value="1"/>
</dbReference>
<dbReference type="Pfam" id="PF06762">
    <property type="entry name" value="LMF1"/>
    <property type="match status" value="1"/>
</dbReference>
<comment type="similarity">
    <text evidence="2 8">Belongs to the lipase maturation factor family.</text>
</comment>
<keyword evidence="5 8" id="KW-1133">Transmembrane helix</keyword>
<feature type="domain" description="Lipase maturation factor 1/2 N-terminal" evidence="9">
    <location>
        <begin position="131"/>
        <end position="291"/>
    </location>
</feature>
<evidence type="ECO:0000256" key="4">
    <source>
        <dbReference type="ARBA" id="ARBA00022824"/>
    </source>
</evidence>
<feature type="transmembrane region" description="Helical" evidence="8">
    <location>
        <begin position="82"/>
        <end position="102"/>
    </location>
</feature>
<feature type="transmembrane region" description="Helical" evidence="8">
    <location>
        <begin position="136"/>
        <end position="154"/>
    </location>
</feature>
<dbReference type="OrthoDB" id="434126at2759"/>
<evidence type="ECO:0000256" key="3">
    <source>
        <dbReference type="ARBA" id="ARBA00022692"/>
    </source>
</evidence>
<keyword evidence="7" id="KW-0325">Glycoprotein</keyword>
<evidence type="ECO:0000256" key="2">
    <source>
        <dbReference type="ARBA" id="ARBA00005512"/>
    </source>
</evidence>
<proteinExistence type="inferred from homology"/>
<keyword evidence="6 8" id="KW-0472">Membrane</keyword>
<evidence type="ECO:0000256" key="6">
    <source>
        <dbReference type="ARBA" id="ARBA00023136"/>
    </source>
</evidence>
<dbReference type="InterPro" id="IPR057434">
    <property type="entry name" value="LMF1/2_N"/>
</dbReference>
<feature type="transmembrane region" description="Helical" evidence="8">
    <location>
        <begin position="392"/>
        <end position="412"/>
    </location>
</feature>
<keyword evidence="12" id="KW-1185">Reference proteome</keyword>
<evidence type="ECO:0000313" key="11">
    <source>
        <dbReference type="EMBL" id="OQV19269.1"/>
    </source>
</evidence>
<feature type="transmembrane region" description="Helical" evidence="8">
    <location>
        <begin position="223"/>
        <end position="244"/>
    </location>
</feature>
<dbReference type="GO" id="GO:0051604">
    <property type="term" value="P:protein maturation"/>
    <property type="evidence" value="ECO:0007669"/>
    <property type="project" value="InterPro"/>
</dbReference>
<feature type="transmembrane region" description="Helical" evidence="8">
    <location>
        <begin position="306"/>
        <end position="327"/>
    </location>
</feature>
<dbReference type="AlphaFoldDB" id="A0A1W0WVM7"/>
<keyword evidence="4 8" id="KW-0256">Endoplasmic reticulum</keyword>
<keyword evidence="3 8" id="KW-0812">Transmembrane</keyword>
<gene>
    <name evidence="11" type="ORF">BV898_06692</name>
</gene>
<dbReference type="PANTHER" id="PTHR14463:SF5">
    <property type="entry name" value="LIPASE MATURATION FACTOR 2"/>
    <property type="match status" value="1"/>
</dbReference>
<feature type="transmembrane region" description="Helical" evidence="8">
    <location>
        <begin position="265"/>
        <end position="286"/>
    </location>
</feature>
<sequence>MALSDGQVHVHNLFLWSMAVIYLFAFASLYHQLPGLYGDNGILPVAKDIVKSPPLEFSRLVHYVQHVKPTLLWVTQALKIDVQTGMDILALTGIALASCAIITRFARNIFVFGALWTLYLSLHSVGNVFLWFQWDALLLEAGFLTFIFAPIPLIMPARLHAQLASISMWPVKWLLFRLMFMTAIVKLQSGCQTWWKLTALQHLYETQGLPHFLGWYWHQMPNWFHSLTLLYALFTDLVTPWFFFAPTRGLRKFAFYNQVFLHVCYMLIGNYNFYNLLAIVLTLGLLDDRDLGYQTHSRTNSVLKSLIAKLFNVVVIGGLTGTTVWLFGVQYDEKAVFKFKAGFTEADLNFVMGYAWPASVALAFTTLAWLLIKHMFRSDGHGGAFAKIMRGLLLGFYMFIALGLFGLSLSPYSTLSKSAKLGTSSSKALTEIREAHRAVEKYSIVNGYGLFRRMPVEGRPELVLEGSDQPDSGWKEYEFLYKPGSLDRVPPFVIPHQPRLDWQMWFAAQVDQRSSPWINNFIYRLLEGQPDVIKLIDPTSPFVKKPPKYIRVRLYKYWFTKHNSKSSSTNWWRRTLDREWMSPVSLTDENFLTVIRSQGLGGVPKTDKSHFKELRVWLKWIRQQAESLSAPIFIWSLFMVNVVFHRTLKALHF</sequence>
<evidence type="ECO:0000259" key="9">
    <source>
        <dbReference type="Pfam" id="PF06762"/>
    </source>
</evidence>
<evidence type="ECO:0000256" key="1">
    <source>
        <dbReference type="ARBA" id="ARBA00004477"/>
    </source>
</evidence>